<protein>
    <submittedName>
        <fullName evidence="1">Uncharacterized protein</fullName>
    </submittedName>
</protein>
<evidence type="ECO:0000313" key="2">
    <source>
        <dbReference type="Proteomes" id="UP001177021"/>
    </source>
</evidence>
<reference evidence="1" key="1">
    <citation type="submission" date="2023-10" db="EMBL/GenBank/DDBJ databases">
        <authorList>
            <person name="Rodriguez Cubillos JULIANA M."/>
            <person name="De Vega J."/>
        </authorList>
    </citation>
    <scope>NUCLEOTIDE SEQUENCE</scope>
</reference>
<comment type="caution">
    <text evidence="1">The sequence shown here is derived from an EMBL/GenBank/DDBJ whole genome shotgun (WGS) entry which is preliminary data.</text>
</comment>
<keyword evidence="2" id="KW-1185">Reference proteome</keyword>
<gene>
    <name evidence="1" type="ORF">MILVUS5_LOCUS29971</name>
</gene>
<accession>A0ACB0L658</accession>
<evidence type="ECO:0000313" key="1">
    <source>
        <dbReference type="EMBL" id="CAJ2664860.1"/>
    </source>
</evidence>
<name>A0ACB0L658_TRIPR</name>
<organism evidence="1 2">
    <name type="scientific">Trifolium pratense</name>
    <name type="common">Red clover</name>
    <dbReference type="NCBI Taxonomy" id="57577"/>
    <lineage>
        <taxon>Eukaryota</taxon>
        <taxon>Viridiplantae</taxon>
        <taxon>Streptophyta</taxon>
        <taxon>Embryophyta</taxon>
        <taxon>Tracheophyta</taxon>
        <taxon>Spermatophyta</taxon>
        <taxon>Magnoliopsida</taxon>
        <taxon>eudicotyledons</taxon>
        <taxon>Gunneridae</taxon>
        <taxon>Pentapetalae</taxon>
        <taxon>rosids</taxon>
        <taxon>fabids</taxon>
        <taxon>Fabales</taxon>
        <taxon>Fabaceae</taxon>
        <taxon>Papilionoideae</taxon>
        <taxon>50 kb inversion clade</taxon>
        <taxon>NPAAA clade</taxon>
        <taxon>Hologalegina</taxon>
        <taxon>IRL clade</taxon>
        <taxon>Trifolieae</taxon>
        <taxon>Trifolium</taxon>
    </lineage>
</organism>
<dbReference type="Proteomes" id="UP001177021">
    <property type="component" value="Unassembled WGS sequence"/>
</dbReference>
<sequence>MFLGFPCSPYLNGCLFIVEIAPQPTYLPPSLFFNNFNLKNLLLFCTVFLFFEMALTVDNRSMFSNIDEINSDRATWNFKAKVIRLWQVSDFNRVNVPFSVEMVLMDEDGAKIHATIKKTLIYKFKHEIIEGKVYSFENLGVASNTGAYRTTHHPYKLNFQFGSLVQRLSNCDILKSPFTFVPIADILGGCYDTDFLVDVIGFLTEIGQEREITNQNGSTTKLNVIALEADGHKLQCTLFGPYVDELNTFVGAGDLTNAVVIVQLAKAKIFQDKIHIQNCMNCSVLIFNPSCDESVALRASLNGSDENPSPLTFTQVSTESSVKPLDEFLHNTPRITLQGLKDATTESSHVVAATVKRTLNPNSYWYTSCLCGKAVVPDSKMWYCEKCNRHVSKVVPRFCVKVRVMDDTDSAIFVIFDKEASSIFNMTCADMIQNGENDVGERIVPPQIDETLIDQTWLFKVEAKPFQNPRFEQSFRVRKICTDESIIKEFKDKWDNEDAVYLKNTNEDGSLSTLLEKGKDDYVVGSSNVLCEEFENFSGDSDKGKGLIVGRTTVDVSQDLMTKFSSAIVNLGDDFDSTPLCIKPKTSIVKQISSAAVVNPKAVVAGVKTIKPDDNAKPINSAGSVNQINSAEAVKSQQSAAVLKPVDCTTVEDLSLTAKASVRPCGQRKKVVPKRVSPQHEDRDEDDNAPIKLLKRAVKIEKI</sequence>
<proteinExistence type="predicted"/>
<dbReference type="EMBL" id="CASHSV030000409">
    <property type="protein sequence ID" value="CAJ2664860.1"/>
    <property type="molecule type" value="Genomic_DNA"/>
</dbReference>